<reference evidence="1" key="1">
    <citation type="submission" date="2022-07" db="EMBL/GenBank/DDBJ databases">
        <title>Arcobacter roscoffensis sp. nov., a marine bacterium isolated from coastal seawater collected from Roscoff, France.</title>
        <authorList>
            <person name="Pascual J."/>
            <person name="Lepeaux C."/>
            <person name="Methner A."/>
            <person name="Overmann J."/>
        </authorList>
    </citation>
    <scope>NUCLEOTIDE SEQUENCE</scope>
    <source>
        <strain evidence="1">ARW1-2F2</strain>
    </source>
</reference>
<dbReference type="RefSeq" id="WP_254577394.1">
    <property type="nucleotide sequence ID" value="NZ_CP100595.1"/>
</dbReference>
<evidence type="ECO:0008006" key="3">
    <source>
        <dbReference type="Google" id="ProtNLM"/>
    </source>
</evidence>
<sequence>MVKFFMAMTFILITMIGSVFGVLFTKPGNNLIASYIEDIVNSENKEANFKVENFQLTFDSVNFDATIAKSSNININGDLKIFSKTVDLKYDIDVKDLSTLEPLINQRLNGPLKTKGTFKGDENFSVINGTSTLASSDTSYNLELKNYEPSNINLSIKNANISELLYLVNQAKYAKGVLNLNANIKNAKLPTLDGNIVSSIIDGKINNDIVNKSFNLALKDEITFKSRTNAILTPNKITAKATLINSLSTISSDETVVLLDKNQVKSNYKIDIANLSKLEQIIGIKLNDKFSTHGVVEVNNGVIDIKGRSDVFDSFTNYETKIENAKPSFLYLNIKDAKLDKLLYLLNQPKYSTGNLDLIADIKNADINNLAGLVTTQIKDAKLVNKVINKQFNQKLKQAVTYKVDTKTNLEKTNAITNGNVDSSLAKLDIKNAIFNIKEASLNSNYVLNVPSLSKLYDVTQTKMRGKLALNGKLESKKESLLVTGASKLLGGNLDFKLNNNDFTANVKGVEIKELTHMMYYPEVFDSTSNLALNYNLLLKKGKLTGSLIKGHFLANDFSVLINQFAKFDLTREIYDTVDINSDINNMVLKTIVNMKSKNTQIDVTKSLLDLNKSYVNADIKAKIRKLNLDFNVKGNMKSPKVKLNTKGLLKNKIEEKINDKLGDKLKEKLGDEGAKELLNNFKSLF</sequence>
<dbReference type="EMBL" id="CP100595">
    <property type="protein sequence ID" value="UTJ07216.1"/>
    <property type="molecule type" value="Genomic_DNA"/>
</dbReference>
<evidence type="ECO:0000313" key="1">
    <source>
        <dbReference type="EMBL" id="UTJ07216.1"/>
    </source>
</evidence>
<accession>A0ABY5E4X4</accession>
<keyword evidence="2" id="KW-1185">Reference proteome</keyword>
<protein>
    <recommendedName>
        <fullName evidence="3">Outer membrane protein</fullName>
    </recommendedName>
</protein>
<name>A0ABY5E4X4_9BACT</name>
<dbReference type="Proteomes" id="UP001060012">
    <property type="component" value="Chromosome"/>
</dbReference>
<proteinExistence type="predicted"/>
<gene>
    <name evidence="1" type="ORF">NJU99_03765</name>
</gene>
<organism evidence="1 2">
    <name type="scientific">Arcobacter roscoffensis</name>
    <dbReference type="NCBI Taxonomy" id="2961520"/>
    <lineage>
        <taxon>Bacteria</taxon>
        <taxon>Pseudomonadati</taxon>
        <taxon>Campylobacterota</taxon>
        <taxon>Epsilonproteobacteria</taxon>
        <taxon>Campylobacterales</taxon>
        <taxon>Arcobacteraceae</taxon>
        <taxon>Arcobacter</taxon>
    </lineage>
</organism>
<evidence type="ECO:0000313" key="2">
    <source>
        <dbReference type="Proteomes" id="UP001060012"/>
    </source>
</evidence>